<protein>
    <recommendedName>
        <fullName evidence="7">Endolytic murein transglycosylase</fullName>
        <ecNumber evidence="7">4.2.2.29</ecNumber>
    </recommendedName>
    <alternativeName>
        <fullName evidence="7">Peptidoglycan lytic transglycosylase</fullName>
    </alternativeName>
    <alternativeName>
        <fullName evidence="7">Peptidoglycan polymerization terminase</fullName>
    </alternativeName>
</protein>
<dbReference type="OrthoDB" id="9814591at2"/>
<proteinExistence type="inferred from homology"/>
<organism evidence="8 9">
    <name type="scientific">Neobacillus massiliamazoniensis</name>
    <dbReference type="NCBI Taxonomy" id="1499688"/>
    <lineage>
        <taxon>Bacteria</taxon>
        <taxon>Bacillati</taxon>
        <taxon>Bacillota</taxon>
        <taxon>Bacilli</taxon>
        <taxon>Bacillales</taxon>
        <taxon>Bacillaceae</taxon>
        <taxon>Neobacillus</taxon>
    </lineage>
</organism>
<dbReference type="NCBIfam" id="TIGR00247">
    <property type="entry name" value="endolytic transglycosylase MltG"/>
    <property type="match status" value="1"/>
</dbReference>
<dbReference type="GO" id="GO:0009252">
    <property type="term" value="P:peptidoglycan biosynthetic process"/>
    <property type="evidence" value="ECO:0007669"/>
    <property type="project" value="UniProtKB-UniRule"/>
</dbReference>
<keyword evidence="5 7" id="KW-0456">Lyase</keyword>
<dbReference type="EC" id="4.2.2.29" evidence="7"/>
<accession>A0A0U1P1W3</accession>
<dbReference type="CDD" id="cd08010">
    <property type="entry name" value="MltG_like"/>
    <property type="match status" value="1"/>
</dbReference>
<keyword evidence="2 7" id="KW-0812">Transmembrane</keyword>
<comment type="subcellular location">
    <subcellularLocation>
        <location evidence="7">Cell membrane</location>
        <topology evidence="7">Single-pass membrane protein</topology>
    </subcellularLocation>
</comment>
<dbReference type="HAMAP" id="MF_02065">
    <property type="entry name" value="MltG"/>
    <property type="match status" value="1"/>
</dbReference>
<comment type="function">
    <text evidence="7">Functions as a peptidoglycan terminase that cleaves nascent peptidoglycan strands endolytically to terminate their elongation.</text>
</comment>
<gene>
    <name evidence="7" type="primary">mltG</name>
    <name evidence="8" type="ORF">BN000_04242</name>
</gene>
<comment type="catalytic activity">
    <reaction evidence="7">
        <text>a peptidoglycan chain = a peptidoglycan chain with N-acetyl-1,6-anhydromuramyl-[peptide] at the reducing end + a peptidoglycan chain with N-acetylglucosamine at the non-reducing end.</text>
        <dbReference type="EC" id="4.2.2.29"/>
    </reaction>
</comment>
<feature type="transmembrane region" description="Helical" evidence="7">
    <location>
        <begin position="31"/>
        <end position="54"/>
    </location>
</feature>
<dbReference type="RefSeq" id="WP_090637710.1">
    <property type="nucleotide sequence ID" value="NZ_CVRB01000004.1"/>
</dbReference>
<evidence type="ECO:0000256" key="6">
    <source>
        <dbReference type="ARBA" id="ARBA00023316"/>
    </source>
</evidence>
<dbReference type="Gene3D" id="3.30.160.60">
    <property type="entry name" value="Classic Zinc Finger"/>
    <property type="match status" value="1"/>
</dbReference>
<evidence type="ECO:0000313" key="9">
    <source>
        <dbReference type="Proteomes" id="UP000199087"/>
    </source>
</evidence>
<evidence type="ECO:0000256" key="4">
    <source>
        <dbReference type="ARBA" id="ARBA00023136"/>
    </source>
</evidence>
<dbReference type="EMBL" id="CVRB01000004">
    <property type="protein sequence ID" value="CRK84240.1"/>
    <property type="molecule type" value="Genomic_DNA"/>
</dbReference>
<dbReference type="Pfam" id="PF02618">
    <property type="entry name" value="YceG"/>
    <property type="match status" value="1"/>
</dbReference>
<evidence type="ECO:0000256" key="1">
    <source>
        <dbReference type="ARBA" id="ARBA00022475"/>
    </source>
</evidence>
<dbReference type="InterPro" id="IPR003770">
    <property type="entry name" value="MLTG-like"/>
</dbReference>
<evidence type="ECO:0000256" key="3">
    <source>
        <dbReference type="ARBA" id="ARBA00022989"/>
    </source>
</evidence>
<dbReference type="GO" id="GO:0071555">
    <property type="term" value="P:cell wall organization"/>
    <property type="evidence" value="ECO:0007669"/>
    <property type="project" value="UniProtKB-KW"/>
</dbReference>
<feature type="site" description="Important for catalytic activity" evidence="7">
    <location>
        <position position="263"/>
    </location>
</feature>
<dbReference type="AlphaFoldDB" id="A0A0U1P1W3"/>
<evidence type="ECO:0000256" key="7">
    <source>
        <dbReference type="HAMAP-Rule" id="MF_02065"/>
    </source>
</evidence>
<evidence type="ECO:0000313" key="8">
    <source>
        <dbReference type="EMBL" id="CRK84240.1"/>
    </source>
</evidence>
<name>A0A0U1P1W3_9BACI</name>
<keyword evidence="1 7" id="KW-1003">Cell membrane</keyword>
<dbReference type="PANTHER" id="PTHR30518">
    <property type="entry name" value="ENDOLYTIC MUREIN TRANSGLYCOSYLASE"/>
    <property type="match status" value="1"/>
</dbReference>
<dbReference type="Gene3D" id="3.30.1490.480">
    <property type="entry name" value="Endolytic murein transglycosylase"/>
    <property type="match status" value="1"/>
</dbReference>
<dbReference type="GO" id="GO:0005886">
    <property type="term" value="C:plasma membrane"/>
    <property type="evidence" value="ECO:0007669"/>
    <property type="project" value="UniProtKB-SubCell"/>
</dbReference>
<dbReference type="GO" id="GO:0008932">
    <property type="term" value="F:lytic endotransglycosylase activity"/>
    <property type="evidence" value="ECO:0007669"/>
    <property type="project" value="UniProtKB-UniRule"/>
</dbReference>
<reference evidence="9" key="1">
    <citation type="submission" date="2015-05" db="EMBL/GenBank/DDBJ databases">
        <authorList>
            <person name="Urmite Genomes"/>
        </authorList>
    </citation>
    <scope>NUCLEOTIDE SEQUENCE [LARGE SCALE GENOMIC DNA]</scope>
    <source>
        <strain evidence="9">LF1</strain>
    </source>
</reference>
<comment type="similarity">
    <text evidence="7">Belongs to the transglycosylase MltG family.</text>
</comment>
<evidence type="ECO:0000256" key="2">
    <source>
        <dbReference type="ARBA" id="ARBA00022692"/>
    </source>
</evidence>
<evidence type="ECO:0000256" key="5">
    <source>
        <dbReference type="ARBA" id="ARBA00023239"/>
    </source>
</evidence>
<keyword evidence="3 7" id="KW-1133">Transmembrane helix</keyword>
<sequence length="378" mass="42160">MAADDKNQNPNKKAQQNLLEHYHEAKLVRKIVMGITIAVLSLILLIGGGGYLYIKSALKPLNANSKITKKVNIPIGSSVTSIADKLVEDGIIKNAKVFKYYVKLKNEGGFMAGDYELSPSMDVAEIVSRLKTGKVLKQASFKVTFPEGQQLTEIAHVMAKAIHKSDNEVLTTLNDPAFIHSMMAKYPNLLTKDILNPSVKYPLEGYLYPATYSFYTPNPSVQEMVEVMLQKTQNVLGNYDEVRKKKNLTVHQLLTMSSLIEQEATAKADRKLIASVFYNRIDKGMPLQTDPTILYAQGKHKDKVLYSDLEVSSPYNTYQHTGLPPGPISNSGEISIDAALNPDKTDYYYFLAKPDGSIIFSKTLDEHNREKAKYISSK</sequence>
<keyword evidence="9" id="KW-1185">Reference proteome</keyword>
<dbReference type="STRING" id="1499688.BN000_04242"/>
<dbReference type="Proteomes" id="UP000199087">
    <property type="component" value="Unassembled WGS sequence"/>
</dbReference>
<keyword evidence="4 7" id="KW-0472">Membrane</keyword>
<keyword evidence="6 7" id="KW-0961">Cell wall biogenesis/degradation</keyword>
<dbReference type="PANTHER" id="PTHR30518:SF2">
    <property type="entry name" value="ENDOLYTIC MUREIN TRANSGLYCOSYLASE"/>
    <property type="match status" value="1"/>
</dbReference>